<dbReference type="Proteomes" id="UP001595629">
    <property type="component" value="Unassembled WGS sequence"/>
</dbReference>
<dbReference type="RefSeq" id="WP_386734512.1">
    <property type="nucleotide sequence ID" value="NZ_JBHRXI010000004.1"/>
</dbReference>
<sequence length="411" mass="43303">MIPDKHRSEARESASLAAAAPVRGSNQGAMRAYNERLVLSLIRQFGPKPKAEIARLTGLSPQTVSVIMRALEGEGLLVKGEPVRGSIGQPSVPMGLAANGAYFLGLKVGRGGSELVLSDFLGQVIRYQRVEHRVPSPSGVLRFANETIDTFLASLPEDDRSRVAGLGIALPFRMWDWAHGEDGANSSDLEAWRGRDLVAELAKSYSFPTYLCNDGSAACSAELVFGTTAKPRDFLYVYVGYFVGGGLVLDNALHLGRSGNAAALASMPVQALSGGMCSLVDIASLACLEDSLGSASDAALSIWGRSGEWAVPKEALDAWLGQAARGIAQAVIASVCVVDCETVLVDGSMPDAVRAELVSQIEHEVASLVTAGVSAPRIAQGSIGYDAKVLGAASLPLSERFLVERNAYLKD</sequence>
<evidence type="ECO:0000256" key="1">
    <source>
        <dbReference type="ARBA" id="ARBA00006479"/>
    </source>
</evidence>
<evidence type="ECO:0000313" key="3">
    <source>
        <dbReference type="Proteomes" id="UP001595629"/>
    </source>
</evidence>
<reference evidence="3" key="1">
    <citation type="journal article" date="2019" name="Int. J. Syst. Evol. Microbiol.">
        <title>The Global Catalogue of Microorganisms (GCM) 10K type strain sequencing project: providing services to taxonomists for standard genome sequencing and annotation.</title>
        <authorList>
            <consortium name="The Broad Institute Genomics Platform"/>
            <consortium name="The Broad Institute Genome Sequencing Center for Infectious Disease"/>
            <person name="Wu L."/>
            <person name="Ma J."/>
        </authorList>
    </citation>
    <scope>NUCLEOTIDE SEQUENCE [LARGE SCALE GENOMIC DNA]</scope>
    <source>
        <strain evidence="3">KCTC 42911</strain>
    </source>
</reference>
<dbReference type="Pfam" id="PF13412">
    <property type="entry name" value="HTH_24"/>
    <property type="match status" value="1"/>
</dbReference>
<accession>A0ABV7TGX4</accession>
<dbReference type="Gene3D" id="1.10.10.10">
    <property type="entry name" value="Winged helix-like DNA-binding domain superfamily/Winged helix DNA-binding domain"/>
    <property type="match status" value="1"/>
</dbReference>
<dbReference type="Gene3D" id="3.30.420.40">
    <property type="match status" value="2"/>
</dbReference>
<dbReference type="EMBL" id="JBHRXI010000004">
    <property type="protein sequence ID" value="MFC3613343.1"/>
    <property type="molecule type" value="Genomic_DNA"/>
</dbReference>
<evidence type="ECO:0000313" key="2">
    <source>
        <dbReference type="EMBL" id="MFC3613343.1"/>
    </source>
</evidence>
<keyword evidence="3" id="KW-1185">Reference proteome</keyword>
<comment type="similarity">
    <text evidence="1">Belongs to the ROK (NagC/XylR) family.</text>
</comment>
<name>A0ABV7TGX4_9RHOB</name>
<dbReference type="InterPro" id="IPR036388">
    <property type="entry name" value="WH-like_DNA-bd_sf"/>
</dbReference>
<dbReference type="InterPro" id="IPR036390">
    <property type="entry name" value="WH_DNA-bd_sf"/>
</dbReference>
<protein>
    <submittedName>
        <fullName evidence="2">ROK family transcriptional regulator</fullName>
    </submittedName>
</protein>
<dbReference type="PANTHER" id="PTHR18964">
    <property type="entry name" value="ROK (REPRESSOR, ORF, KINASE) FAMILY"/>
    <property type="match status" value="1"/>
</dbReference>
<comment type="caution">
    <text evidence="2">The sequence shown here is derived from an EMBL/GenBank/DDBJ whole genome shotgun (WGS) entry which is preliminary data.</text>
</comment>
<dbReference type="SUPFAM" id="SSF53067">
    <property type="entry name" value="Actin-like ATPase domain"/>
    <property type="match status" value="1"/>
</dbReference>
<dbReference type="InterPro" id="IPR000600">
    <property type="entry name" value="ROK"/>
</dbReference>
<dbReference type="PANTHER" id="PTHR18964:SF149">
    <property type="entry name" value="BIFUNCTIONAL UDP-N-ACETYLGLUCOSAMINE 2-EPIMERASE_N-ACETYLMANNOSAMINE KINASE"/>
    <property type="match status" value="1"/>
</dbReference>
<gene>
    <name evidence="2" type="ORF">ACFORG_06185</name>
</gene>
<organism evidence="2 3">
    <name type="scientific">Lutimaribacter marinistellae</name>
    <dbReference type="NCBI Taxonomy" id="1820329"/>
    <lineage>
        <taxon>Bacteria</taxon>
        <taxon>Pseudomonadati</taxon>
        <taxon>Pseudomonadota</taxon>
        <taxon>Alphaproteobacteria</taxon>
        <taxon>Rhodobacterales</taxon>
        <taxon>Roseobacteraceae</taxon>
        <taxon>Lutimaribacter</taxon>
    </lineage>
</organism>
<dbReference type="InterPro" id="IPR043129">
    <property type="entry name" value="ATPase_NBD"/>
</dbReference>
<dbReference type="Pfam" id="PF00480">
    <property type="entry name" value="ROK"/>
    <property type="match status" value="1"/>
</dbReference>
<proteinExistence type="inferred from homology"/>
<dbReference type="SUPFAM" id="SSF46785">
    <property type="entry name" value="Winged helix' DNA-binding domain"/>
    <property type="match status" value="1"/>
</dbReference>